<keyword evidence="4" id="KW-1185">Reference proteome</keyword>
<name>A0A7W9SSD3_ARMRO</name>
<keyword evidence="1" id="KW-1133">Transmembrane helix</keyword>
<protein>
    <submittedName>
        <fullName evidence="3">Prepilin-type N-terminal cleavage/methylation domain-containing protein/prepilin-type processing-associated H-X9-DG protein</fullName>
    </submittedName>
</protein>
<sequence length="269" mass="29546">MSHHQKRSAFTLIELLVVIAIIAILAAILFPVFAQAREKARAVACLSNAKQLGLGLMMYLQDYDEKVLPRYQACPSTGPTGPTQKLWTDTLQPYIKNQGIFVCNSASNTNYCDQWTQWNATIPSTNNRGRLSVGYNQTISGWYYATADGCGDMILPTIPQIQVPSKNVMFADSPSGDIAGGFRGYLMGNTGLNVPYTATSAGSIAAKHNEGTNLTFFDGHAKWYKGTALLWKPNATINCKDSSLWLNPYMDMNDAHVKFNISDTCIPDP</sequence>
<dbReference type="EMBL" id="JACHGW010000003">
    <property type="protein sequence ID" value="MBB6051971.1"/>
    <property type="molecule type" value="Genomic_DNA"/>
</dbReference>
<reference evidence="3 4" key="1">
    <citation type="submission" date="2020-08" db="EMBL/GenBank/DDBJ databases">
        <title>Genomic Encyclopedia of Type Strains, Phase IV (KMG-IV): sequencing the most valuable type-strain genomes for metagenomic binning, comparative biology and taxonomic classification.</title>
        <authorList>
            <person name="Goeker M."/>
        </authorList>
    </citation>
    <scope>NUCLEOTIDE SEQUENCE [LARGE SCALE GENOMIC DNA]</scope>
    <source>
        <strain evidence="3 4">DSM 23562</strain>
    </source>
</reference>
<evidence type="ECO:0000313" key="3">
    <source>
        <dbReference type="EMBL" id="MBB6051971.1"/>
    </source>
</evidence>
<dbReference type="NCBIfam" id="TIGR02532">
    <property type="entry name" value="IV_pilin_GFxxxE"/>
    <property type="match status" value="1"/>
</dbReference>
<comment type="caution">
    <text evidence="3">The sequence shown here is derived from an EMBL/GenBank/DDBJ whole genome shotgun (WGS) entry which is preliminary data.</text>
</comment>
<dbReference type="Gene3D" id="3.30.700.10">
    <property type="entry name" value="Glycoprotein, Type 4 Pilin"/>
    <property type="match status" value="1"/>
</dbReference>
<dbReference type="Pfam" id="PF07596">
    <property type="entry name" value="SBP_bac_10"/>
    <property type="match status" value="1"/>
</dbReference>
<evidence type="ECO:0000256" key="1">
    <source>
        <dbReference type="SAM" id="Phobius"/>
    </source>
</evidence>
<organism evidence="3 4">
    <name type="scientific">Armatimonas rosea</name>
    <dbReference type="NCBI Taxonomy" id="685828"/>
    <lineage>
        <taxon>Bacteria</taxon>
        <taxon>Bacillati</taxon>
        <taxon>Armatimonadota</taxon>
        <taxon>Armatimonadia</taxon>
        <taxon>Armatimonadales</taxon>
        <taxon>Armatimonadaceae</taxon>
        <taxon>Armatimonas</taxon>
    </lineage>
</organism>
<dbReference type="PANTHER" id="PTHR30093">
    <property type="entry name" value="GENERAL SECRETION PATHWAY PROTEIN G"/>
    <property type="match status" value="1"/>
</dbReference>
<dbReference type="SUPFAM" id="SSF54523">
    <property type="entry name" value="Pili subunits"/>
    <property type="match status" value="1"/>
</dbReference>
<dbReference type="Pfam" id="PF07963">
    <property type="entry name" value="N_methyl"/>
    <property type="match status" value="1"/>
</dbReference>
<dbReference type="InterPro" id="IPR012902">
    <property type="entry name" value="N_methyl_site"/>
</dbReference>
<dbReference type="InterPro" id="IPR045584">
    <property type="entry name" value="Pilin-like"/>
</dbReference>
<feature type="domain" description="DUF1559" evidence="2">
    <location>
        <begin position="35"/>
        <end position="101"/>
    </location>
</feature>
<dbReference type="AlphaFoldDB" id="A0A7W9SSD3"/>
<evidence type="ECO:0000313" key="4">
    <source>
        <dbReference type="Proteomes" id="UP000520814"/>
    </source>
</evidence>
<accession>A0A7W9SSD3</accession>
<keyword evidence="1" id="KW-0812">Transmembrane</keyword>
<gene>
    <name evidence="3" type="ORF">HNQ39_003781</name>
</gene>
<dbReference type="Proteomes" id="UP000520814">
    <property type="component" value="Unassembled WGS sequence"/>
</dbReference>
<keyword evidence="1" id="KW-0472">Membrane</keyword>
<evidence type="ECO:0000259" key="2">
    <source>
        <dbReference type="Pfam" id="PF07596"/>
    </source>
</evidence>
<feature type="transmembrane region" description="Helical" evidence="1">
    <location>
        <begin position="12"/>
        <end position="34"/>
    </location>
</feature>
<dbReference type="InterPro" id="IPR011453">
    <property type="entry name" value="DUF1559"/>
</dbReference>
<proteinExistence type="predicted"/>
<dbReference type="RefSeq" id="WP_184200016.1">
    <property type="nucleotide sequence ID" value="NZ_JACHGW010000003.1"/>
</dbReference>